<comment type="caution">
    <text evidence="3">The sequence shown here is derived from an EMBL/GenBank/DDBJ whole genome shotgun (WGS) entry which is preliminary data.</text>
</comment>
<gene>
    <name evidence="3" type="ORF">L5G33_17330</name>
</gene>
<reference evidence="3 4" key="1">
    <citation type="submission" date="2022-01" db="EMBL/GenBank/DDBJ databases">
        <authorList>
            <person name="Huang Y."/>
        </authorList>
    </citation>
    <scope>NUCLEOTIDE SEQUENCE [LARGE SCALE GENOMIC DNA]</scope>
    <source>
        <strain evidence="3 4">HY366</strain>
    </source>
</reference>
<feature type="region of interest" description="Disordered" evidence="1">
    <location>
        <begin position="1"/>
        <end position="21"/>
    </location>
</feature>
<dbReference type="EMBL" id="JAKKOR010000013">
    <property type="protein sequence ID" value="MCF8590220.1"/>
    <property type="molecule type" value="Genomic_DNA"/>
</dbReference>
<evidence type="ECO:0000313" key="3">
    <source>
        <dbReference type="EMBL" id="MCF8590220.1"/>
    </source>
</evidence>
<keyword evidence="2" id="KW-0472">Membrane</keyword>
<feature type="transmembrane region" description="Helical" evidence="2">
    <location>
        <begin position="120"/>
        <end position="139"/>
    </location>
</feature>
<dbReference type="RefSeq" id="WP_236999419.1">
    <property type="nucleotide sequence ID" value="NZ_JAKKOR010000013.1"/>
</dbReference>
<feature type="transmembrane region" description="Helical" evidence="2">
    <location>
        <begin position="61"/>
        <end position="85"/>
    </location>
</feature>
<name>A0ABS9IXC6_9ACTN</name>
<proteinExistence type="predicted"/>
<evidence type="ECO:0000256" key="2">
    <source>
        <dbReference type="SAM" id="Phobius"/>
    </source>
</evidence>
<keyword evidence="4" id="KW-1185">Reference proteome</keyword>
<evidence type="ECO:0000256" key="1">
    <source>
        <dbReference type="SAM" id="MobiDB-lite"/>
    </source>
</evidence>
<sequence length="160" mass="16908">MSTNDENAAVPDEADASERKAEWEDPAAPLWNGLKYGVRGLGVLLVVGLLVWWPYKGLPGLWGVLVGAGMGGGFVLITVVAILFTSKASPSVVMGALMGSYLVKVVALIAVTALIKDMDFYNKAALVTMLLGAIVLVLGGELLGVMKTRQVYVDPEKTTD</sequence>
<evidence type="ECO:0000313" key="4">
    <source>
        <dbReference type="Proteomes" id="UP001200110"/>
    </source>
</evidence>
<protein>
    <recommendedName>
        <fullName evidence="5">ATP synthase protein I</fullName>
    </recommendedName>
</protein>
<accession>A0ABS9IXC6</accession>
<keyword evidence="2" id="KW-1133">Transmembrane helix</keyword>
<organism evidence="3 4">
    <name type="scientific">Gordonia liuliyuniae</name>
    <dbReference type="NCBI Taxonomy" id="2911517"/>
    <lineage>
        <taxon>Bacteria</taxon>
        <taxon>Bacillati</taxon>
        <taxon>Actinomycetota</taxon>
        <taxon>Actinomycetes</taxon>
        <taxon>Mycobacteriales</taxon>
        <taxon>Gordoniaceae</taxon>
        <taxon>Gordonia</taxon>
    </lineage>
</organism>
<keyword evidence="2" id="KW-0812">Transmembrane</keyword>
<feature type="transmembrane region" description="Helical" evidence="2">
    <location>
        <begin position="36"/>
        <end position="55"/>
    </location>
</feature>
<evidence type="ECO:0008006" key="5">
    <source>
        <dbReference type="Google" id="ProtNLM"/>
    </source>
</evidence>
<dbReference type="Proteomes" id="UP001200110">
    <property type="component" value="Unassembled WGS sequence"/>
</dbReference>
<feature type="transmembrane region" description="Helical" evidence="2">
    <location>
        <begin position="92"/>
        <end position="114"/>
    </location>
</feature>